<dbReference type="Pfam" id="PF05506">
    <property type="entry name" value="PLipase_C_C"/>
    <property type="match status" value="1"/>
</dbReference>
<feature type="domain" description="Bacterial phospholipase C C-terminal" evidence="3">
    <location>
        <begin position="378"/>
        <end position="441"/>
    </location>
</feature>
<dbReference type="NCBIfam" id="NF041528">
    <property type="entry name" value="strep_LAETG"/>
    <property type="match status" value="1"/>
</dbReference>
<keyword evidence="2" id="KW-0472">Membrane</keyword>
<organism evidence="5 6">
    <name type="scientific">Kitasatospora xanthocidica</name>
    <dbReference type="NCBI Taxonomy" id="83382"/>
    <lineage>
        <taxon>Bacteria</taxon>
        <taxon>Bacillati</taxon>
        <taxon>Actinomycetota</taxon>
        <taxon>Actinomycetes</taxon>
        <taxon>Kitasatosporales</taxon>
        <taxon>Streptomycetaceae</taxon>
        <taxon>Kitasatospora</taxon>
    </lineage>
</organism>
<feature type="domain" description="Thioester" evidence="4">
    <location>
        <begin position="125"/>
        <end position="229"/>
    </location>
</feature>
<evidence type="ECO:0000313" key="5">
    <source>
        <dbReference type="EMBL" id="RGD61678.1"/>
    </source>
</evidence>
<keyword evidence="6" id="KW-1185">Reference proteome</keyword>
<comment type="caution">
    <text evidence="5">The sequence shown here is derived from an EMBL/GenBank/DDBJ whole genome shotgun (WGS) entry which is preliminary data.</text>
</comment>
<dbReference type="AlphaFoldDB" id="A0A373A0J5"/>
<evidence type="ECO:0000259" key="4">
    <source>
        <dbReference type="Pfam" id="PF08341"/>
    </source>
</evidence>
<dbReference type="InterPro" id="IPR008475">
    <property type="entry name" value="PLipase_C_C"/>
</dbReference>
<accession>A0A373A0J5</accession>
<feature type="region of interest" description="Disordered" evidence="1">
    <location>
        <begin position="453"/>
        <end position="499"/>
    </location>
</feature>
<dbReference type="NCBIfam" id="TIGR03934">
    <property type="entry name" value="TQXA_dom"/>
    <property type="match status" value="1"/>
</dbReference>
<name>A0A373A0J5_9ACTN</name>
<dbReference type="Pfam" id="PF08341">
    <property type="entry name" value="TED"/>
    <property type="match status" value="1"/>
</dbReference>
<evidence type="ECO:0000259" key="3">
    <source>
        <dbReference type="Pfam" id="PF05506"/>
    </source>
</evidence>
<feature type="compositionally biased region" description="Low complexity" evidence="1">
    <location>
        <begin position="17"/>
        <end position="31"/>
    </location>
</feature>
<evidence type="ECO:0000256" key="2">
    <source>
        <dbReference type="SAM" id="Phobius"/>
    </source>
</evidence>
<gene>
    <name evidence="5" type="ORF">DR950_31535</name>
</gene>
<keyword evidence="2" id="KW-1133">Transmembrane helix</keyword>
<feature type="compositionally biased region" description="Low complexity" evidence="1">
    <location>
        <begin position="457"/>
        <end position="492"/>
    </location>
</feature>
<dbReference type="GO" id="GO:0016042">
    <property type="term" value="P:lipid catabolic process"/>
    <property type="evidence" value="ECO:0007669"/>
    <property type="project" value="InterPro"/>
</dbReference>
<dbReference type="Proteomes" id="UP000263377">
    <property type="component" value="Unassembled WGS sequence"/>
</dbReference>
<dbReference type="GO" id="GO:0004629">
    <property type="term" value="F:phospholipase C activity"/>
    <property type="evidence" value="ECO:0007669"/>
    <property type="project" value="InterPro"/>
</dbReference>
<reference evidence="5 6" key="1">
    <citation type="submission" date="2018-08" db="EMBL/GenBank/DDBJ databases">
        <title>Diversity &amp; Physiological Properties of Lignin-Decomposing Actinobacteria from Soil.</title>
        <authorList>
            <person name="Roh S.G."/>
            <person name="Kim S.B."/>
        </authorList>
    </citation>
    <scope>NUCLEOTIDE SEQUENCE [LARGE SCALE GENOMIC DNA]</scope>
    <source>
        <strain evidence="5 6">MMS17-GH009</strain>
    </source>
</reference>
<evidence type="ECO:0000313" key="6">
    <source>
        <dbReference type="Proteomes" id="UP000263377"/>
    </source>
</evidence>
<feature type="region of interest" description="Disordered" evidence="1">
    <location>
        <begin position="17"/>
        <end position="46"/>
    </location>
</feature>
<dbReference type="InterPro" id="IPR013552">
    <property type="entry name" value="Thioester_dom"/>
</dbReference>
<proteinExistence type="predicted"/>
<sequence>MGVSGPLGLNRIRLVHTRSSATGGTRGTASRRAAHSVRPGPEGSQMFQRQGRSLSRITTVMLTTSLALGGGLFAAGAAVAAGAPTSGVTAEVQNEMLGEKIDVEGKGTVDGGLFTLKTAAGEKLRTYCIDFDNPVYLDSGAKYHEADWASSSLNSNANAPKIRWILDNSYPQASLTSLATAAGVDSLTDADAAAGTQAAIWKFSDNKNAVPRNDKAKKLRDYLVGDANKGVAAEPKPSLTLSPDSVSGKSGGKLGPFLLNSSANEVKLTVTGDAADKIKLLDKDSKPVNGSLAGPIGKDTPLFLDVPAGTPDGKAAINATAEATVLSGRVFMSGVDSRGRHSQTMILAGSTKVNVAGGAKATWKQGKGALIDSTAKEECATGGVRVSVTNSGDEAATVTVGKQQVAVQPGKTESVLVKVEEKAHYDFTVTGPNGYTKQFTGVLDCKVGVTPTPAPTTPAATGTPSGTPSAAPSGTPSTGAGQPTPATTSAAPGTGGLAQTGANDSTPILAAVAGGLVVAGGAAVFVLRRRGRHGRTTA</sequence>
<dbReference type="EMBL" id="QVIG01000001">
    <property type="protein sequence ID" value="RGD61678.1"/>
    <property type="molecule type" value="Genomic_DNA"/>
</dbReference>
<evidence type="ECO:0000256" key="1">
    <source>
        <dbReference type="SAM" id="MobiDB-lite"/>
    </source>
</evidence>
<protein>
    <submittedName>
        <fullName evidence="5">TQXA domain-containing protein</fullName>
    </submittedName>
</protein>
<dbReference type="Gene3D" id="1.10.150.480">
    <property type="match status" value="1"/>
</dbReference>
<dbReference type="InterPro" id="IPR023849">
    <property type="entry name" value="TQXA_dom"/>
</dbReference>
<feature type="transmembrane region" description="Helical" evidence="2">
    <location>
        <begin position="508"/>
        <end position="527"/>
    </location>
</feature>
<keyword evidence="2" id="KW-0812">Transmembrane</keyword>